<feature type="non-terminal residue" evidence="2">
    <location>
        <position position="1"/>
    </location>
</feature>
<name>A0AA41V461_PAPNU</name>
<dbReference type="GO" id="GO:0000774">
    <property type="term" value="F:adenyl-nucleotide exchange factor activity"/>
    <property type="evidence" value="ECO:0007669"/>
    <property type="project" value="TreeGrafter"/>
</dbReference>
<dbReference type="PANTHER" id="PTHR19316">
    <property type="entry name" value="PROTEIN FOLDING REGULATOR"/>
    <property type="match status" value="1"/>
</dbReference>
<comment type="caution">
    <text evidence="2">The sequence shown here is derived from an EMBL/GenBank/DDBJ whole genome shotgun (WGS) entry which is preliminary data.</text>
</comment>
<keyword evidence="1" id="KW-0812">Transmembrane</keyword>
<feature type="transmembrane region" description="Helical" evidence="1">
    <location>
        <begin position="267"/>
        <end position="289"/>
    </location>
</feature>
<gene>
    <name evidence="2" type="ORF">MKW94_007155</name>
</gene>
<dbReference type="PANTHER" id="PTHR19316:SF18">
    <property type="entry name" value="HSP70-BINDING PROTEIN 1"/>
    <property type="match status" value="1"/>
</dbReference>
<sequence length="303" mass="33968">LMVVVITPVSEEVVIRVNSLKISSVEEESQRKRLCRYVSFLSNANPKSSRTRALGTISSLIRDNKPGVAAFKLENGYGALRDALSSDNVRFQSLSLVQYLLQENSSDCNVITELGFRRTMMHLVSGESPDVRAVVSSVASTDNEKLKQILKDRVNGISAMSKYELGAVIKESQLIDLLWSVCYNEASSLREKGLLDLPGEDASHQMPSLLALAADTKSYLVLDLHLAITGRTVSFPFYLVHHTNVIMVVFSIRLWRGKCSTVLDSVGIVYNLWFCYNFCLLMICFYENLWGCAPMYERNQCVK</sequence>
<dbReference type="Proteomes" id="UP001177140">
    <property type="component" value="Unassembled WGS sequence"/>
</dbReference>
<feature type="transmembrane region" description="Helical" evidence="1">
    <location>
        <begin position="235"/>
        <end position="255"/>
    </location>
</feature>
<organism evidence="2 3">
    <name type="scientific">Papaver nudicaule</name>
    <name type="common">Iceland poppy</name>
    <dbReference type="NCBI Taxonomy" id="74823"/>
    <lineage>
        <taxon>Eukaryota</taxon>
        <taxon>Viridiplantae</taxon>
        <taxon>Streptophyta</taxon>
        <taxon>Embryophyta</taxon>
        <taxon>Tracheophyta</taxon>
        <taxon>Spermatophyta</taxon>
        <taxon>Magnoliopsida</taxon>
        <taxon>Ranunculales</taxon>
        <taxon>Papaveraceae</taxon>
        <taxon>Papaveroideae</taxon>
        <taxon>Papaver</taxon>
    </lineage>
</organism>
<proteinExistence type="predicted"/>
<protein>
    <submittedName>
        <fullName evidence="2">Uncharacterized protein</fullName>
    </submittedName>
</protein>
<dbReference type="InterPro" id="IPR050693">
    <property type="entry name" value="Hsp70_NEF-Inhibitors"/>
</dbReference>
<dbReference type="SUPFAM" id="SSF48371">
    <property type="entry name" value="ARM repeat"/>
    <property type="match status" value="1"/>
</dbReference>
<keyword evidence="1" id="KW-1133">Transmembrane helix</keyword>
<dbReference type="AlphaFoldDB" id="A0AA41V461"/>
<dbReference type="InterPro" id="IPR011989">
    <property type="entry name" value="ARM-like"/>
</dbReference>
<evidence type="ECO:0000313" key="3">
    <source>
        <dbReference type="Proteomes" id="UP001177140"/>
    </source>
</evidence>
<dbReference type="InterPro" id="IPR016024">
    <property type="entry name" value="ARM-type_fold"/>
</dbReference>
<accession>A0AA41V461</accession>
<evidence type="ECO:0000256" key="1">
    <source>
        <dbReference type="SAM" id="Phobius"/>
    </source>
</evidence>
<dbReference type="Gene3D" id="1.25.10.10">
    <property type="entry name" value="Leucine-rich Repeat Variant"/>
    <property type="match status" value="1"/>
</dbReference>
<evidence type="ECO:0000313" key="2">
    <source>
        <dbReference type="EMBL" id="MCL7031262.1"/>
    </source>
</evidence>
<keyword evidence="3" id="KW-1185">Reference proteome</keyword>
<reference evidence="2" key="1">
    <citation type="submission" date="2022-03" db="EMBL/GenBank/DDBJ databases">
        <title>A functionally conserved STORR gene fusion in Papaver species that diverged 16.8 million years ago.</title>
        <authorList>
            <person name="Catania T."/>
        </authorList>
    </citation>
    <scope>NUCLEOTIDE SEQUENCE</scope>
    <source>
        <strain evidence="2">S-191538</strain>
    </source>
</reference>
<dbReference type="GO" id="GO:0005783">
    <property type="term" value="C:endoplasmic reticulum"/>
    <property type="evidence" value="ECO:0007669"/>
    <property type="project" value="TreeGrafter"/>
</dbReference>
<dbReference type="EMBL" id="JAJJMA010110395">
    <property type="protein sequence ID" value="MCL7031262.1"/>
    <property type="molecule type" value="Genomic_DNA"/>
</dbReference>
<keyword evidence="1" id="KW-0472">Membrane</keyword>